<organism evidence="1 2">
    <name type="scientific">Cirrhinus molitorella</name>
    <name type="common">mud carp</name>
    <dbReference type="NCBI Taxonomy" id="172907"/>
    <lineage>
        <taxon>Eukaryota</taxon>
        <taxon>Metazoa</taxon>
        <taxon>Chordata</taxon>
        <taxon>Craniata</taxon>
        <taxon>Vertebrata</taxon>
        <taxon>Euteleostomi</taxon>
        <taxon>Actinopterygii</taxon>
        <taxon>Neopterygii</taxon>
        <taxon>Teleostei</taxon>
        <taxon>Ostariophysi</taxon>
        <taxon>Cypriniformes</taxon>
        <taxon>Cyprinidae</taxon>
        <taxon>Labeoninae</taxon>
        <taxon>Labeonini</taxon>
        <taxon>Cirrhinus</taxon>
    </lineage>
</organism>
<evidence type="ECO:0000313" key="1">
    <source>
        <dbReference type="EMBL" id="KAL1275421.1"/>
    </source>
</evidence>
<dbReference type="Proteomes" id="UP001558613">
    <property type="component" value="Unassembled WGS sequence"/>
</dbReference>
<accession>A0ABR3NFC7</accession>
<proteinExistence type="predicted"/>
<protein>
    <submittedName>
        <fullName evidence="1">Uncharacterized protein</fullName>
    </submittedName>
</protein>
<name>A0ABR3NFC7_9TELE</name>
<dbReference type="EMBL" id="JAYMGO010000004">
    <property type="protein sequence ID" value="KAL1275421.1"/>
    <property type="molecule type" value="Genomic_DNA"/>
</dbReference>
<gene>
    <name evidence="1" type="ORF">QQF64_035044</name>
</gene>
<keyword evidence="2" id="KW-1185">Reference proteome</keyword>
<sequence>MPAMRGLCLGLKPPPLGSGWPDHHCRGFAGRTWDDRTTRSFFPAGYTVPMNRPRLSHVPPARHTSRRPSAAVLQPASLTGHNNTVGLFVCFLDPCDLQAKHQVLAKITKQLMLSPGSLPSLPSSLDP</sequence>
<evidence type="ECO:0000313" key="2">
    <source>
        <dbReference type="Proteomes" id="UP001558613"/>
    </source>
</evidence>
<reference evidence="1 2" key="1">
    <citation type="submission" date="2023-09" db="EMBL/GenBank/DDBJ databases">
        <authorList>
            <person name="Wang M."/>
        </authorList>
    </citation>
    <scope>NUCLEOTIDE SEQUENCE [LARGE SCALE GENOMIC DNA]</scope>
    <source>
        <strain evidence="1">GT-2023</strain>
        <tissue evidence="1">Liver</tissue>
    </source>
</reference>
<comment type="caution">
    <text evidence="1">The sequence shown here is derived from an EMBL/GenBank/DDBJ whole genome shotgun (WGS) entry which is preliminary data.</text>
</comment>